<keyword evidence="1" id="KW-0472">Membrane</keyword>
<evidence type="ECO:0000256" key="1">
    <source>
        <dbReference type="SAM" id="Phobius"/>
    </source>
</evidence>
<dbReference type="EMBL" id="LFRF01000009">
    <property type="protein sequence ID" value="KND91420.1"/>
    <property type="molecule type" value="Genomic_DNA"/>
</dbReference>
<protein>
    <submittedName>
        <fullName evidence="2">Uncharacterized protein</fullName>
    </submittedName>
</protein>
<gene>
    <name evidence="2" type="ORF">TOPH_04004</name>
</gene>
<feature type="transmembrane region" description="Helical" evidence="1">
    <location>
        <begin position="179"/>
        <end position="203"/>
    </location>
</feature>
<keyword evidence="1" id="KW-1133">Transmembrane helix</keyword>
<feature type="transmembrane region" description="Helical" evidence="1">
    <location>
        <begin position="25"/>
        <end position="46"/>
    </location>
</feature>
<proteinExistence type="predicted"/>
<dbReference type="OrthoDB" id="5352400at2759"/>
<comment type="caution">
    <text evidence="2">The sequence shown here is derived from an EMBL/GenBank/DDBJ whole genome shotgun (WGS) entry which is preliminary data.</text>
</comment>
<keyword evidence="3" id="KW-1185">Reference proteome</keyword>
<evidence type="ECO:0000313" key="3">
    <source>
        <dbReference type="Proteomes" id="UP000036947"/>
    </source>
</evidence>
<evidence type="ECO:0000313" key="2">
    <source>
        <dbReference type="EMBL" id="KND91420.1"/>
    </source>
</evidence>
<name>A0A0L0NCD2_TOLOC</name>
<dbReference type="STRING" id="1163406.A0A0L0NCD2"/>
<dbReference type="AlphaFoldDB" id="A0A0L0NCD2"/>
<sequence length="270" mass="30713">MKLLLGKNRTYLLIPRAWTRVGNKAVGWLMPFELAVLVPVLVIFGISQPDLYRSDMWQIGFDNKLNSNPNMVLYAYANYRPLPTVPLIWSSTLTNFNVAISIISLFFLLAKLIAFIMKMYYPIFAVFINVALIALYSVSVYGQVGPDYADPRYPASAAWYFRQGCGLAQKYGKFKSCQIAQASLGVTLLMLVFYLVNLGFAIYARWPNQENHLAYEDDQNSTTSDPKERSMSTWEMQSMKSPVSANAVPFTPRTQAFHTLDRQLPLRQQT</sequence>
<feature type="transmembrane region" description="Helical" evidence="1">
    <location>
        <begin position="87"/>
        <end position="109"/>
    </location>
</feature>
<reference evidence="2 3" key="1">
    <citation type="journal article" date="2015" name="BMC Genomics">
        <title>The genome of the truffle-parasite Tolypocladium ophioglossoides and the evolution of antifungal peptaibiotics.</title>
        <authorList>
            <person name="Quandt C.A."/>
            <person name="Bushley K.E."/>
            <person name="Spatafora J.W."/>
        </authorList>
    </citation>
    <scope>NUCLEOTIDE SEQUENCE [LARGE SCALE GENOMIC DNA]</scope>
    <source>
        <strain evidence="2 3">CBS 100239</strain>
    </source>
</reference>
<keyword evidence="1" id="KW-0812">Transmembrane</keyword>
<organism evidence="2 3">
    <name type="scientific">Tolypocladium ophioglossoides (strain CBS 100239)</name>
    <name type="common">Snaketongue truffleclub</name>
    <name type="synonym">Elaphocordyceps ophioglossoides</name>
    <dbReference type="NCBI Taxonomy" id="1163406"/>
    <lineage>
        <taxon>Eukaryota</taxon>
        <taxon>Fungi</taxon>
        <taxon>Dikarya</taxon>
        <taxon>Ascomycota</taxon>
        <taxon>Pezizomycotina</taxon>
        <taxon>Sordariomycetes</taxon>
        <taxon>Hypocreomycetidae</taxon>
        <taxon>Hypocreales</taxon>
        <taxon>Ophiocordycipitaceae</taxon>
        <taxon>Tolypocladium</taxon>
    </lineage>
</organism>
<feature type="transmembrane region" description="Helical" evidence="1">
    <location>
        <begin position="121"/>
        <end position="144"/>
    </location>
</feature>
<accession>A0A0L0NCD2</accession>
<dbReference type="Proteomes" id="UP000036947">
    <property type="component" value="Unassembled WGS sequence"/>
</dbReference>